<reference evidence="8" key="1">
    <citation type="submission" date="2018-01" db="EMBL/GenBank/DDBJ databases">
        <authorList>
            <person name="Regsiter A."/>
            <person name="William W."/>
        </authorList>
    </citation>
    <scope>NUCLEOTIDE SEQUENCE</scope>
    <source>
        <strain evidence="8">TRIP AH-1</strain>
    </source>
</reference>
<proteinExistence type="inferred from homology"/>
<dbReference type="Pfam" id="PF03349">
    <property type="entry name" value="Toluene_X"/>
    <property type="match status" value="1"/>
</dbReference>
<accession>A0A445MSJ7</accession>
<evidence type="ECO:0000313" key="8">
    <source>
        <dbReference type="EMBL" id="SPD72428.1"/>
    </source>
</evidence>
<name>A0A445MSJ7_9BACT</name>
<evidence type="ECO:0000256" key="7">
    <source>
        <dbReference type="ARBA" id="ARBA00023237"/>
    </source>
</evidence>
<evidence type="ECO:0000256" key="2">
    <source>
        <dbReference type="ARBA" id="ARBA00008163"/>
    </source>
</evidence>
<dbReference type="GO" id="GO:0015483">
    <property type="term" value="F:long-chain fatty acid transporting porin activity"/>
    <property type="evidence" value="ECO:0007669"/>
    <property type="project" value="TreeGrafter"/>
</dbReference>
<dbReference type="PANTHER" id="PTHR35093">
    <property type="entry name" value="OUTER MEMBRANE PROTEIN NMB0088-RELATED"/>
    <property type="match status" value="1"/>
</dbReference>
<dbReference type="Gene3D" id="2.40.160.60">
    <property type="entry name" value="Outer membrane protein transport protein (OMPP1/FadL/TodX)"/>
    <property type="match status" value="1"/>
</dbReference>
<dbReference type="SUPFAM" id="SSF56935">
    <property type="entry name" value="Porins"/>
    <property type="match status" value="1"/>
</dbReference>
<keyword evidence="4" id="KW-0812">Transmembrane</keyword>
<evidence type="ECO:0008006" key="9">
    <source>
        <dbReference type="Google" id="ProtNLM"/>
    </source>
</evidence>
<sequence>MKRTNWSLVLVFFMLYLPSQVWGFAHYTRVIGYNAGAMGRGGTSIAIADEPSNVNFNPALISETESNALDVNLLLIFPQFDFTYTGTDNKRYTATDKDRMAMGPGVSYAHKNKNSPWSWGLAFSAPDAITTDYTIQSKHFDSVNMYSEIMHLRFGPIVAYQLTPKLSMGIRFFVDYSSVDFRTPLGLVCMDLGQADGYGVSGGVGLLYKPSEDLNFGFYYESSTLLQDLETRSADSYLKLYDPGSSTTKTYSNMVAKVNNLQFPQNFGIGVAYRLLPSLRLSADVRYFNWKKDWKEMEVEYSGMGSGYMAADGIPTSIKLPFNVDNQTIFGLGLEYSLSEMSALSVGYCYGDDATGANYLFPITPATMEHTVTAGLSFLPAKHVRLGISFLYGFFNDPKASSLHGYDRSLERQMGLPPGSINSELSGSEVDYTVYNIQLSATIFW</sequence>
<dbReference type="AlphaFoldDB" id="A0A445MSJ7"/>
<gene>
    <name evidence="8" type="ORF">PITCH_A1350009</name>
</gene>
<dbReference type="EMBL" id="OJIN01000041">
    <property type="protein sequence ID" value="SPD72428.1"/>
    <property type="molecule type" value="Genomic_DNA"/>
</dbReference>
<keyword evidence="3" id="KW-1134">Transmembrane beta strand</keyword>
<evidence type="ECO:0000256" key="3">
    <source>
        <dbReference type="ARBA" id="ARBA00022452"/>
    </source>
</evidence>
<keyword evidence="6" id="KW-0472">Membrane</keyword>
<dbReference type="InterPro" id="IPR005017">
    <property type="entry name" value="OMPP1/FadL/TodX"/>
</dbReference>
<evidence type="ECO:0000256" key="6">
    <source>
        <dbReference type="ARBA" id="ARBA00023136"/>
    </source>
</evidence>
<organism evidence="8">
    <name type="scientific">uncultured Desulfobacterium sp</name>
    <dbReference type="NCBI Taxonomy" id="201089"/>
    <lineage>
        <taxon>Bacteria</taxon>
        <taxon>Pseudomonadati</taxon>
        <taxon>Thermodesulfobacteriota</taxon>
        <taxon>Desulfobacteria</taxon>
        <taxon>Desulfobacterales</taxon>
        <taxon>Desulfobacteriaceae</taxon>
        <taxon>Desulfobacterium</taxon>
        <taxon>environmental samples</taxon>
    </lineage>
</organism>
<evidence type="ECO:0000256" key="5">
    <source>
        <dbReference type="ARBA" id="ARBA00022729"/>
    </source>
</evidence>
<comment type="subcellular location">
    <subcellularLocation>
        <location evidence="1">Cell outer membrane</location>
        <topology evidence="1">Multi-pass membrane protein</topology>
    </subcellularLocation>
</comment>
<evidence type="ECO:0000256" key="1">
    <source>
        <dbReference type="ARBA" id="ARBA00004571"/>
    </source>
</evidence>
<comment type="similarity">
    <text evidence="2">Belongs to the OmpP1/FadL family.</text>
</comment>
<dbReference type="PANTHER" id="PTHR35093:SF8">
    <property type="entry name" value="OUTER MEMBRANE PROTEIN NMB0088-RELATED"/>
    <property type="match status" value="1"/>
</dbReference>
<protein>
    <recommendedName>
        <fullName evidence="9">Membrane protein involved in aromatic hydrocarbon degradation</fullName>
    </recommendedName>
</protein>
<evidence type="ECO:0000256" key="4">
    <source>
        <dbReference type="ARBA" id="ARBA00022692"/>
    </source>
</evidence>
<keyword evidence="5" id="KW-0732">Signal</keyword>
<dbReference type="GO" id="GO:0009279">
    <property type="term" value="C:cell outer membrane"/>
    <property type="evidence" value="ECO:0007669"/>
    <property type="project" value="UniProtKB-SubCell"/>
</dbReference>
<keyword evidence="7" id="KW-0998">Cell outer membrane</keyword>